<feature type="chain" id="PRO_5046289961" evidence="1">
    <location>
        <begin position="23"/>
        <end position="332"/>
    </location>
</feature>
<sequence length="332" mass="36786">MINSILKTIIILLVLVSAKAIAAAPGSLQDKHIKYIGRWDFSNSSEYFSYWGGAYIKVNFTGTTVKLRTGHKTNFFAKIDNGPWISFLNVGDTVNLSPTPLTNTTHTITVAQGKDYDYEFSFKGFLFDDKARTSELPVSKILVEYIGDSITAGYTDAQVNVSDYGWIAAEKSGVEHTQIAFPGICLVDGVKGVGMEVQYFKLKGAKTVTPEDWDFKRYTPRVIVINLGTNDNANKIPDSLFRERYIKFLKDIRTKFLDAQILVMRTFLGLKETPTLAAVNAQIAAGDKKIHFIDTKGWITVNTDDYNDGAHPSVSGQVKAGNKLAEVLAPYL</sequence>
<dbReference type="RefSeq" id="WP_273628593.1">
    <property type="nucleotide sequence ID" value="NZ_CP117167.1"/>
</dbReference>
<dbReference type="InterPro" id="IPR013830">
    <property type="entry name" value="SGNH_hydro"/>
</dbReference>
<feature type="domain" description="Carbohydrate esterase 2 N-terminal" evidence="3">
    <location>
        <begin position="35"/>
        <end position="137"/>
    </location>
</feature>
<feature type="signal peptide" evidence="1">
    <location>
        <begin position="1"/>
        <end position="22"/>
    </location>
</feature>
<protein>
    <submittedName>
        <fullName evidence="4">GDSL-type esterase/lipase family protein</fullName>
    </submittedName>
</protein>
<dbReference type="CDD" id="cd01831">
    <property type="entry name" value="Endoglucanase_E_like"/>
    <property type="match status" value="1"/>
</dbReference>
<dbReference type="Gene3D" id="3.40.50.1110">
    <property type="entry name" value="SGNH hydrolase"/>
    <property type="match status" value="1"/>
</dbReference>
<name>A0ABY7T252_9SPHI</name>
<dbReference type="PANTHER" id="PTHR37834:SF2">
    <property type="entry name" value="ESTERASE, SGNH HYDROLASE-TYPE"/>
    <property type="match status" value="1"/>
</dbReference>
<gene>
    <name evidence="4" type="ORF">PQO05_16850</name>
</gene>
<dbReference type="InterPro" id="IPR052762">
    <property type="entry name" value="PCW_deacetylase/CE"/>
</dbReference>
<keyword evidence="5" id="KW-1185">Reference proteome</keyword>
<dbReference type="InterPro" id="IPR040794">
    <property type="entry name" value="CE2_N"/>
</dbReference>
<accession>A0ABY7T252</accession>
<evidence type="ECO:0000259" key="2">
    <source>
        <dbReference type="Pfam" id="PF13472"/>
    </source>
</evidence>
<dbReference type="SUPFAM" id="SSF52266">
    <property type="entry name" value="SGNH hydrolase"/>
    <property type="match status" value="1"/>
</dbReference>
<dbReference type="Pfam" id="PF17996">
    <property type="entry name" value="CE2_N"/>
    <property type="match status" value="1"/>
</dbReference>
<evidence type="ECO:0000313" key="4">
    <source>
        <dbReference type="EMBL" id="WCT10406.1"/>
    </source>
</evidence>
<dbReference type="Gene3D" id="2.60.120.260">
    <property type="entry name" value="Galactose-binding domain-like"/>
    <property type="match status" value="1"/>
</dbReference>
<organism evidence="4 5">
    <name type="scientific">Mucilaginibacter jinjuensis</name>
    <dbReference type="NCBI Taxonomy" id="1176721"/>
    <lineage>
        <taxon>Bacteria</taxon>
        <taxon>Pseudomonadati</taxon>
        <taxon>Bacteroidota</taxon>
        <taxon>Sphingobacteriia</taxon>
        <taxon>Sphingobacteriales</taxon>
        <taxon>Sphingobacteriaceae</taxon>
        <taxon>Mucilaginibacter</taxon>
    </lineage>
</organism>
<evidence type="ECO:0000259" key="3">
    <source>
        <dbReference type="Pfam" id="PF17996"/>
    </source>
</evidence>
<keyword evidence="1" id="KW-0732">Signal</keyword>
<dbReference type="InterPro" id="IPR036514">
    <property type="entry name" value="SGNH_hydro_sf"/>
</dbReference>
<dbReference type="InterPro" id="IPR037461">
    <property type="entry name" value="CtCE2-like_dom"/>
</dbReference>
<proteinExistence type="predicted"/>
<dbReference type="PANTHER" id="PTHR37834">
    <property type="entry name" value="GDSL-LIKE LIPASE/ACYLHYDROLASE DOMAIN PROTEIN (AFU_ORTHOLOGUE AFUA_2G00620)"/>
    <property type="match status" value="1"/>
</dbReference>
<reference evidence="4 5" key="1">
    <citation type="submission" date="2023-02" db="EMBL/GenBank/DDBJ databases">
        <title>Genome sequence of Mucilaginibacter jinjuensis strain KACC 16571.</title>
        <authorList>
            <person name="Kim S."/>
            <person name="Heo J."/>
            <person name="Kwon S.-W."/>
        </authorList>
    </citation>
    <scope>NUCLEOTIDE SEQUENCE [LARGE SCALE GENOMIC DNA]</scope>
    <source>
        <strain evidence="4 5">KACC 16571</strain>
    </source>
</reference>
<dbReference type="Pfam" id="PF13472">
    <property type="entry name" value="Lipase_GDSL_2"/>
    <property type="match status" value="1"/>
</dbReference>
<evidence type="ECO:0000256" key="1">
    <source>
        <dbReference type="SAM" id="SignalP"/>
    </source>
</evidence>
<dbReference type="EMBL" id="CP117167">
    <property type="protein sequence ID" value="WCT10406.1"/>
    <property type="molecule type" value="Genomic_DNA"/>
</dbReference>
<evidence type="ECO:0000313" key="5">
    <source>
        <dbReference type="Proteomes" id="UP001216139"/>
    </source>
</evidence>
<dbReference type="Proteomes" id="UP001216139">
    <property type="component" value="Chromosome"/>
</dbReference>
<feature type="domain" description="SGNH hydrolase-type esterase" evidence="2">
    <location>
        <begin position="146"/>
        <end position="317"/>
    </location>
</feature>